<evidence type="ECO:0000256" key="2">
    <source>
        <dbReference type="ARBA" id="ARBA00022840"/>
    </source>
</evidence>
<dbReference type="InterPro" id="IPR041664">
    <property type="entry name" value="AAA_16"/>
</dbReference>
<feature type="domain" description="Orc1-like AAA ATPase" evidence="3">
    <location>
        <begin position="16"/>
        <end position="166"/>
    </location>
</feature>
<name>A0A285KIZ1_9ACTN</name>
<reference evidence="4 5" key="1">
    <citation type="submission" date="2017-09" db="EMBL/GenBank/DDBJ databases">
        <authorList>
            <person name="Ehlers B."/>
            <person name="Leendertz F.H."/>
        </authorList>
    </citation>
    <scope>NUCLEOTIDE SEQUENCE [LARGE SCALE GENOMIC DNA]</scope>
    <source>
        <strain evidence="4 5">CGMCC 4.6857</strain>
    </source>
</reference>
<dbReference type="InterPro" id="IPR027417">
    <property type="entry name" value="P-loop_NTPase"/>
</dbReference>
<dbReference type="GO" id="GO:0004016">
    <property type="term" value="F:adenylate cyclase activity"/>
    <property type="evidence" value="ECO:0007669"/>
    <property type="project" value="TreeGrafter"/>
</dbReference>
<proteinExistence type="predicted"/>
<organism evidence="4 5">
    <name type="scientific">Paractinoplanes atraurantiacus</name>
    <dbReference type="NCBI Taxonomy" id="1036182"/>
    <lineage>
        <taxon>Bacteria</taxon>
        <taxon>Bacillati</taxon>
        <taxon>Actinomycetota</taxon>
        <taxon>Actinomycetes</taxon>
        <taxon>Micromonosporales</taxon>
        <taxon>Micromonosporaceae</taxon>
        <taxon>Paractinoplanes</taxon>
    </lineage>
</organism>
<sequence length="751" mass="80563">MFQLSAAFNLHSAKAFVGRDGELAVLRAALAAPPSAVLVLGEGGVGKTRLVAEALSGVVGRVVVAHCDDLREPLPLGPILDGLRQWSPALPPGLDPAVAVFAPYLPALAALTPPPPLDDPQAERARLLRAMAGLLGALAPVVVALEDLHMADPATVEFVTWLAAHPVDGLTVVMTTREPVAVPARLVRLAPLSPAEVGSLAGTLLHRDVLPPVFVEQLFERTAGVPFLVEEVVRSLVERHEIDRIDQRPGLLGDVLGDVTVPALLRDVLLWRMRPLDEPTRDILGAAAVLGVVAEARALAELLSRPVGQVEAALERAAEAGLLHPADEEFGSPRFRHTLARQVVYELLPALERRMLHLRCARVLERQVPRPVAQLAHHYRLAGDAADHVRNAEAAADLATARGDDATAARFLLATMDHAELPRRQRARLAGKLGRSAVEGVTQAEAIPVLRRLLADRRLPPGARGDLGLALGRMLRQQGEASAGYEEIERAVPHLKHHGRRARALAILSAPDTVLDRHADDHLRYCEAALDAARQSGDPSALLSVEIAQLSLRLELDDPGAWPAVRTALADPRFADHPRDHLRACLNWAQGALHTGRHDRAAQLLTIARGLPAAAEYERIRPVVELTEQALDLATGHLDGLEDRLLHFLSRPDRLPLTMLDARLHLGRLRARLGRAGEAESDLRSVITDAERVGAAWPLIPAHTALAALLGDPGPARTALALSARKGLPAWGHSAAALLDQLAPPPEAEPA</sequence>
<dbReference type="RefSeq" id="WP_179855655.1">
    <property type="nucleotide sequence ID" value="NZ_OBDY01000039.1"/>
</dbReference>
<dbReference type="EMBL" id="OBDY01000039">
    <property type="protein sequence ID" value="SNY71271.1"/>
    <property type="molecule type" value="Genomic_DNA"/>
</dbReference>
<evidence type="ECO:0000313" key="5">
    <source>
        <dbReference type="Proteomes" id="UP000219612"/>
    </source>
</evidence>
<keyword evidence="1" id="KW-0547">Nucleotide-binding</keyword>
<dbReference type="Proteomes" id="UP000219612">
    <property type="component" value="Unassembled WGS sequence"/>
</dbReference>
<gene>
    <name evidence="4" type="ORF">SAMN05421748_13977</name>
</gene>
<keyword evidence="2" id="KW-0067">ATP-binding</keyword>
<dbReference type="AlphaFoldDB" id="A0A285KIZ1"/>
<evidence type="ECO:0000313" key="4">
    <source>
        <dbReference type="EMBL" id="SNY71271.1"/>
    </source>
</evidence>
<dbReference type="PANTHER" id="PTHR16305:SF35">
    <property type="entry name" value="TRANSCRIPTIONAL ACTIVATOR DOMAIN"/>
    <property type="match status" value="1"/>
</dbReference>
<dbReference type="Pfam" id="PF13191">
    <property type="entry name" value="AAA_16"/>
    <property type="match status" value="1"/>
</dbReference>
<dbReference type="PANTHER" id="PTHR16305">
    <property type="entry name" value="TESTICULAR SOLUBLE ADENYLYL CYCLASE"/>
    <property type="match status" value="1"/>
</dbReference>
<protein>
    <submittedName>
        <fullName evidence="4">AAA ATPase domain-containing protein</fullName>
    </submittedName>
</protein>
<dbReference type="GO" id="GO:0005524">
    <property type="term" value="F:ATP binding"/>
    <property type="evidence" value="ECO:0007669"/>
    <property type="project" value="UniProtKB-KW"/>
</dbReference>
<keyword evidence="5" id="KW-1185">Reference proteome</keyword>
<dbReference type="GO" id="GO:0005737">
    <property type="term" value="C:cytoplasm"/>
    <property type="evidence" value="ECO:0007669"/>
    <property type="project" value="TreeGrafter"/>
</dbReference>
<dbReference type="SUPFAM" id="SSF52540">
    <property type="entry name" value="P-loop containing nucleoside triphosphate hydrolases"/>
    <property type="match status" value="1"/>
</dbReference>
<evidence type="ECO:0000259" key="3">
    <source>
        <dbReference type="Pfam" id="PF13191"/>
    </source>
</evidence>
<evidence type="ECO:0000256" key="1">
    <source>
        <dbReference type="ARBA" id="ARBA00022741"/>
    </source>
</evidence>
<accession>A0A285KIZ1</accession>